<organism evidence="8 9">
    <name type="scientific">Rhodomicrobium udaipurense</name>
    <dbReference type="NCBI Taxonomy" id="1202716"/>
    <lineage>
        <taxon>Bacteria</taxon>
        <taxon>Pseudomonadati</taxon>
        <taxon>Pseudomonadota</taxon>
        <taxon>Alphaproteobacteria</taxon>
        <taxon>Hyphomicrobiales</taxon>
        <taxon>Hyphomicrobiaceae</taxon>
        <taxon>Rhodomicrobium</taxon>
    </lineage>
</organism>
<evidence type="ECO:0000313" key="8">
    <source>
        <dbReference type="EMBL" id="MBJ7544202.1"/>
    </source>
</evidence>
<dbReference type="RefSeq" id="WP_052036916.1">
    <property type="nucleotide sequence ID" value="NZ_JAEMUK010000078.1"/>
</dbReference>
<dbReference type="NCBIfam" id="TIGR01280">
    <property type="entry name" value="xseB"/>
    <property type="match status" value="1"/>
</dbReference>
<dbReference type="EMBL" id="JAEMUK010000078">
    <property type="protein sequence ID" value="MBJ7544202.1"/>
    <property type="molecule type" value="Genomic_DNA"/>
</dbReference>
<evidence type="ECO:0000256" key="5">
    <source>
        <dbReference type="ARBA" id="ARBA00022839"/>
    </source>
</evidence>
<dbReference type="NCBIfam" id="NF002139">
    <property type="entry name" value="PRK00977.1-3"/>
    <property type="match status" value="1"/>
</dbReference>
<dbReference type="GO" id="GO:0005829">
    <property type="term" value="C:cytosol"/>
    <property type="evidence" value="ECO:0007669"/>
    <property type="project" value="TreeGrafter"/>
</dbReference>
<dbReference type="GO" id="GO:0009318">
    <property type="term" value="C:exodeoxyribonuclease VII complex"/>
    <property type="evidence" value="ECO:0007669"/>
    <property type="project" value="UniProtKB-UniRule"/>
</dbReference>
<feature type="coiled-coil region" evidence="7">
    <location>
        <begin position="22"/>
        <end position="49"/>
    </location>
</feature>
<evidence type="ECO:0000256" key="4">
    <source>
        <dbReference type="ARBA" id="ARBA00022801"/>
    </source>
</evidence>
<evidence type="ECO:0000256" key="1">
    <source>
        <dbReference type="ARBA" id="ARBA00009998"/>
    </source>
</evidence>
<keyword evidence="9" id="KW-1185">Reference proteome</keyword>
<evidence type="ECO:0000256" key="6">
    <source>
        <dbReference type="HAMAP-Rule" id="MF_00337"/>
    </source>
</evidence>
<dbReference type="Proteomes" id="UP000623250">
    <property type="component" value="Unassembled WGS sequence"/>
</dbReference>
<keyword evidence="2 6" id="KW-0963">Cytoplasm</keyword>
<dbReference type="PANTHER" id="PTHR34137:SF1">
    <property type="entry name" value="EXODEOXYRIBONUCLEASE 7 SMALL SUBUNIT"/>
    <property type="match status" value="1"/>
</dbReference>
<protein>
    <recommendedName>
        <fullName evidence="6">Exodeoxyribonuclease 7 small subunit</fullName>
        <ecNumber evidence="6">3.1.11.6</ecNumber>
    </recommendedName>
    <alternativeName>
        <fullName evidence="6">Exodeoxyribonuclease VII small subunit</fullName>
        <shortName evidence="6">Exonuclease VII small subunit</shortName>
    </alternativeName>
</protein>
<reference evidence="8 9" key="1">
    <citation type="submission" date="2020-12" db="EMBL/GenBank/DDBJ databases">
        <title>Revised draft genomes of Rhodomicrobium vannielii ATCC 17100 and Rhodomicrobium udaipurense JA643.</title>
        <authorList>
            <person name="Conners E.M."/>
            <person name="Davenport E.J."/>
            <person name="Bose A."/>
        </authorList>
    </citation>
    <scope>NUCLEOTIDE SEQUENCE [LARGE SCALE GENOMIC DNA]</scope>
    <source>
        <strain evidence="8 9">JA643</strain>
    </source>
</reference>
<comment type="function">
    <text evidence="6">Bidirectionally degrades single-stranded DNA into large acid-insoluble oligonucleotides, which are then degraded further into small acid-soluble oligonucleotides.</text>
</comment>
<evidence type="ECO:0000256" key="3">
    <source>
        <dbReference type="ARBA" id="ARBA00022722"/>
    </source>
</evidence>
<dbReference type="Pfam" id="PF02609">
    <property type="entry name" value="Exonuc_VII_S"/>
    <property type="match status" value="1"/>
</dbReference>
<sequence>MPGDPASTQTAATRPAFADIKAMSFEAALKELEQIVTRLERGDVELEQSIDIYERGEALRAHCDQLLRRAEMKVERITLGAQGQPTGTTPLDSEV</sequence>
<comment type="catalytic activity">
    <reaction evidence="6">
        <text>Exonucleolytic cleavage in either 5'- to 3'- or 3'- to 5'-direction to yield nucleoside 5'-phosphates.</text>
        <dbReference type="EC" id="3.1.11.6"/>
    </reaction>
</comment>
<dbReference type="EC" id="3.1.11.6" evidence="6"/>
<dbReference type="GO" id="GO:0008855">
    <property type="term" value="F:exodeoxyribonuclease VII activity"/>
    <property type="evidence" value="ECO:0007669"/>
    <property type="project" value="UniProtKB-UniRule"/>
</dbReference>
<dbReference type="InterPro" id="IPR037004">
    <property type="entry name" value="Exonuc_VII_ssu_sf"/>
</dbReference>
<comment type="caution">
    <text evidence="8">The sequence shown here is derived from an EMBL/GenBank/DDBJ whole genome shotgun (WGS) entry which is preliminary data.</text>
</comment>
<proteinExistence type="inferred from homology"/>
<keyword evidence="3 6" id="KW-0540">Nuclease</keyword>
<comment type="subunit">
    <text evidence="6">Heterooligomer composed of large and small subunits.</text>
</comment>
<accession>A0A8I1GBU1</accession>
<dbReference type="PANTHER" id="PTHR34137">
    <property type="entry name" value="EXODEOXYRIBONUCLEASE 7 SMALL SUBUNIT"/>
    <property type="match status" value="1"/>
</dbReference>
<evidence type="ECO:0000256" key="7">
    <source>
        <dbReference type="SAM" id="Coils"/>
    </source>
</evidence>
<keyword evidence="7" id="KW-0175">Coiled coil</keyword>
<dbReference type="HAMAP" id="MF_00337">
    <property type="entry name" value="Exonuc_7_S"/>
    <property type="match status" value="1"/>
</dbReference>
<comment type="subcellular location">
    <subcellularLocation>
        <location evidence="6">Cytoplasm</location>
    </subcellularLocation>
</comment>
<dbReference type="SUPFAM" id="SSF116842">
    <property type="entry name" value="XseB-like"/>
    <property type="match status" value="1"/>
</dbReference>
<name>A0A8I1GBU1_9HYPH</name>
<gene>
    <name evidence="6" type="primary">xseB</name>
    <name evidence="8" type="ORF">JDN41_11670</name>
</gene>
<comment type="similarity">
    <text evidence="1 6">Belongs to the XseB family.</text>
</comment>
<keyword evidence="4 6" id="KW-0378">Hydrolase</keyword>
<keyword evidence="5 6" id="KW-0269">Exonuclease</keyword>
<dbReference type="InterPro" id="IPR003761">
    <property type="entry name" value="Exonuc_VII_S"/>
</dbReference>
<evidence type="ECO:0000313" key="9">
    <source>
        <dbReference type="Proteomes" id="UP000623250"/>
    </source>
</evidence>
<evidence type="ECO:0000256" key="2">
    <source>
        <dbReference type="ARBA" id="ARBA00022490"/>
    </source>
</evidence>
<dbReference type="Gene3D" id="1.10.287.1040">
    <property type="entry name" value="Exonuclease VII, small subunit"/>
    <property type="match status" value="1"/>
</dbReference>
<dbReference type="GO" id="GO:0006308">
    <property type="term" value="P:DNA catabolic process"/>
    <property type="evidence" value="ECO:0007669"/>
    <property type="project" value="UniProtKB-UniRule"/>
</dbReference>
<dbReference type="AlphaFoldDB" id="A0A8I1GBU1"/>